<dbReference type="Pfam" id="PF00627">
    <property type="entry name" value="UBA"/>
    <property type="match status" value="1"/>
</dbReference>
<feature type="domain" description="UBA" evidence="2">
    <location>
        <begin position="26"/>
        <end position="65"/>
    </location>
</feature>
<keyword evidence="4" id="KW-1185">Reference proteome</keyword>
<evidence type="ECO:0000256" key="1">
    <source>
        <dbReference type="SAM" id="MobiDB-lite"/>
    </source>
</evidence>
<sequence>MVLKKFSDRLVSAGVTAANALFPNNVAYDDALRHLESMGFHPERARHALNATNDVERAAELLLLGGANDDDDDGGGGGMHRRRWQRRAGNDENANDGGGGTNVAAHNDEQMRRAVEESMMSEESRRMREAEAASILEVIDSTGMGGVEKMPPRSAKATTGDTREDPSAIDDKNNRARKKAPIAPARRENPSRLVGGPTRHTNGTTLERTHPAAQIPEKLSNKSKEEQILRCANRLKSHVMAVDTLHRALTSVRNSPSEPKYRVIDRTNANYAKFVRDKPGAEDMLLAMNYRIDRAKDELRLERHLVDDALLYLGISSLEQARESEEYSMGKRSRAFHLEMRRVASGSGGAGAMRRIGMTESETSIRLAYMGKCPKEPPEGRGARIEVILGDESEEKIEGGRVVRRFDGDDTLEDVLNWIGGCYGNEILEKVRGESRVWCLCDLNNYPILPLDVERHGKKTLQYLGLFPSGKLGVRLSDDSWRDRTGGGREIYNVHGSARGLGAASRSMLH</sequence>
<gene>
    <name evidence="3" type="ORF">ACHAXA_002708</name>
</gene>
<dbReference type="Gene3D" id="1.20.58.2190">
    <property type="match status" value="1"/>
</dbReference>
<dbReference type="SUPFAM" id="SSF46934">
    <property type="entry name" value="UBA-like"/>
    <property type="match status" value="1"/>
</dbReference>
<evidence type="ECO:0000259" key="2">
    <source>
        <dbReference type="PROSITE" id="PS50030"/>
    </source>
</evidence>
<dbReference type="AlphaFoldDB" id="A0ABD3RE06"/>
<dbReference type="EMBL" id="JALLPB020000495">
    <property type="protein sequence ID" value="KAL3808541.1"/>
    <property type="molecule type" value="Genomic_DNA"/>
</dbReference>
<dbReference type="InterPro" id="IPR036339">
    <property type="entry name" value="PUB-like_dom_sf"/>
</dbReference>
<organism evidence="3 4">
    <name type="scientific">Cyclostephanos tholiformis</name>
    <dbReference type="NCBI Taxonomy" id="382380"/>
    <lineage>
        <taxon>Eukaryota</taxon>
        <taxon>Sar</taxon>
        <taxon>Stramenopiles</taxon>
        <taxon>Ochrophyta</taxon>
        <taxon>Bacillariophyta</taxon>
        <taxon>Coscinodiscophyceae</taxon>
        <taxon>Thalassiosirophycidae</taxon>
        <taxon>Stephanodiscales</taxon>
        <taxon>Stephanodiscaceae</taxon>
        <taxon>Cyclostephanos</taxon>
    </lineage>
</organism>
<name>A0ABD3RE06_9STRA</name>
<protein>
    <recommendedName>
        <fullName evidence="2">UBA domain-containing protein</fullName>
    </recommendedName>
</protein>
<dbReference type="Gene3D" id="1.10.8.10">
    <property type="entry name" value="DNA helicase RuvA subunit, C-terminal domain"/>
    <property type="match status" value="1"/>
</dbReference>
<dbReference type="SUPFAM" id="SSF143503">
    <property type="entry name" value="PUG domain-like"/>
    <property type="match status" value="1"/>
</dbReference>
<feature type="compositionally biased region" description="Basic and acidic residues" evidence="1">
    <location>
        <begin position="161"/>
        <end position="174"/>
    </location>
</feature>
<dbReference type="Proteomes" id="UP001530377">
    <property type="component" value="Unassembled WGS sequence"/>
</dbReference>
<dbReference type="InterPro" id="IPR009060">
    <property type="entry name" value="UBA-like_sf"/>
</dbReference>
<dbReference type="CDD" id="cd09212">
    <property type="entry name" value="PUB"/>
    <property type="match status" value="1"/>
</dbReference>
<dbReference type="InterPro" id="IPR015940">
    <property type="entry name" value="UBA"/>
</dbReference>
<reference evidence="3 4" key="1">
    <citation type="submission" date="2024-10" db="EMBL/GenBank/DDBJ databases">
        <title>Updated reference genomes for cyclostephanoid diatoms.</title>
        <authorList>
            <person name="Roberts W.R."/>
            <person name="Alverson A.J."/>
        </authorList>
    </citation>
    <scope>NUCLEOTIDE SEQUENCE [LARGE SCALE GENOMIC DNA]</scope>
    <source>
        <strain evidence="3 4">AJA228-03</strain>
    </source>
</reference>
<evidence type="ECO:0000313" key="3">
    <source>
        <dbReference type="EMBL" id="KAL3808541.1"/>
    </source>
</evidence>
<accession>A0ABD3RE06</accession>
<feature type="region of interest" description="Disordered" evidence="1">
    <location>
        <begin position="66"/>
        <end position="109"/>
    </location>
</feature>
<feature type="region of interest" description="Disordered" evidence="1">
    <location>
        <begin position="142"/>
        <end position="214"/>
    </location>
</feature>
<comment type="caution">
    <text evidence="3">The sequence shown here is derived from an EMBL/GenBank/DDBJ whole genome shotgun (WGS) entry which is preliminary data.</text>
</comment>
<evidence type="ECO:0000313" key="4">
    <source>
        <dbReference type="Proteomes" id="UP001530377"/>
    </source>
</evidence>
<dbReference type="PROSITE" id="PS50030">
    <property type="entry name" value="UBA"/>
    <property type="match status" value="1"/>
</dbReference>
<proteinExistence type="predicted"/>